<dbReference type="InterPro" id="IPR049730">
    <property type="entry name" value="SNF2/RAD54-like_C"/>
</dbReference>
<feature type="domain" description="Helicase ATP-binding" evidence="2">
    <location>
        <begin position="49"/>
        <end position="224"/>
    </location>
</feature>
<dbReference type="Pfam" id="PF00176">
    <property type="entry name" value="SNF2-rel_dom"/>
    <property type="match status" value="1"/>
</dbReference>
<dbReference type="PANTHER" id="PTHR45865:SF1">
    <property type="entry name" value="E3 UBIQUITIN-PROTEIN LIGASE SHPRH"/>
    <property type="match status" value="1"/>
</dbReference>
<dbReference type="OMA" id="LLACGHM"/>
<dbReference type="PROSITE" id="PS51192">
    <property type="entry name" value="HELICASE_ATP_BIND_1"/>
    <property type="match status" value="1"/>
</dbReference>
<dbReference type="InterPro" id="IPR014001">
    <property type="entry name" value="Helicase_ATP-bd"/>
</dbReference>
<keyword evidence="4" id="KW-1185">Reference proteome</keyword>
<proteinExistence type="predicted"/>
<dbReference type="Gene3D" id="3.40.50.300">
    <property type="entry name" value="P-loop containing nucleotide triphosphate hydrolases"/>
    <property type="match status" value="1"/>
</dbReference>
<dbReference type="Proteomes" id="UP000030762">
    <property type="component" value="Unassembled WGS sequence"/>
</dbReference>
<dbReference type="Pfam" id="PF00271">
    <property type="entry name" value="Helicase_C"/>
    <property type="match status" value="1"/>
</dbReference>
<name>T0RDC0_SAPDV</name>
<dbReference type="GO" id="GO:0005524">
    <property type="term" value="F:ATP binding"/>
    <property type="evidence" value="ECO:0007669"/>
    <property type="project" value="InterPro"/>
</dbReference>
<dbReference type="AlphaFoldDB" id="T0RDC0"/>
<evidence type="ECO:0000259" key="2">
    <source>
        <dbReference type="PROSITE" id="PS51192"/>
    </source>
</evidence>
<evidence type="ECO:0000256" key="1">
    <source>
        <dbReference type="ARBA" id="ARBA00022801"/>
    </source>
</evidence>
<dbReference type="InterPro" id="IPR052583">
    <property type="entry name" value="ATP-helicase/E3_Ub-Ligase"/>
</dbReference>
<gene>
    <name evidence="3" type="ORF">SDRG_12098</name>
</gene>
<dbReference type="InterPro" id="IPR000330">
    <property type="entry name" value="SNF2_N"/>
</dbReference>
<dbReference type="EMBL" id="JH767177">
    <property type="protein sequence ID" value="EQC30248.1"/>
    <property type="molecule type" value="Genomic_DNA"/>
</dbReference>
<evidence type="ECO:0000313" key="4">
    <source>
        <dbReference type="Proteomes" id="UP000030762"/>
    </source>
</evidence>
<dbReference type="GeneID" id="19952825"/>
<dbReference type="GO" id="GO:0016787">
    <property type="term" value="F:hydrolase activity"/>
    <property type="evidence" value="ECO:0007669"/>
    <property type="project" value="UniProtKB-KW"/>
</dbReference>
<evidence type="ECO:0000313" key="3">
    <source>
        <dbReference type="EMBL" id="EQC30248.1"/>
    </source>
</evidence>
<keyword evidence="1" id="KW-0378">Hydrolase</keyword>
<dbReference type="InterPro" id="IPR038718">
    <property type="entry name" value="SNF2-like_sf"/>
</dbReference>
<dbReference type="InterPro" id="IPR001650">
    <property type="entry name" value="Helicase_C-like"/>
</dbReference>
<dbReference type="SMART" id="SM00487">
    <property type="entry name" value="DEXDc"/>
    <property type="match status" value="1"/>
</dbReference>
<dbReference type="eggNOG" id="KOG1001">
    <property type="taxonomic scope" value="Eukaryota"/>
</dbReference>
<dbReference type="InParanoid" id="T0RDC0"/>
<protein>
    <recommendedName>
        <fullName evidence="2">Helicase ATP-binding domain-containing protein</fullName>
    </recommendedName>
</protein>
<dbReference type="PANTHER" id="PTHR45865">
    <property type="entry name" value="E3 UBIQUITIN-PROTEIN LIGASE SHPRH FAMILY MEMBER"/>
    <property type="match status" value="1"/>
</dbReference>
<dbReference type="OrthoDB" id="423559at2759"/>
<dbReference type="RefSeq" id="XP_008616380.1">
    <property type="nucleotide sequence ID" value="XM_008618158.1"/>
</dbReference>
<dbReference type="SUPFAM" id="SSF52540">
    <property type="entry name" value="P-loop containing nucleoside triphosphate hydrolases"/>
    <property type="match status" value="2"/>
</dbReference>
<sequence length="973" mass="108299">MNPAQLLESTTGAHCGATTPLRQRPLRLKPSTTLHAHQEAALGWMVGREAGTSSLRGGVLADGPGLGKTLTTLSCLALHPSTDPTLIVVPNALLAQQWLGEMALHFEPDTWSTLTYNPRKHEKLSFDASRPPPVVLVSLHDMGLEWHLFQSEQSERGRATSVLFHVRWHRIVVDEVQDILGSGTSLAASMVQALDAHVRWGLSATPLSKPIDLLGLAKYLALPPFDDPAYWTHVDPRNAAHAASIQSLLQDIVWRTPSTYAVETLQILPRQTELPVRVVHMSALEFAAYQPDYERFTKDVAKRVRSMRGQQAQLPLAGLRRLLAHPSTLKLCKGACHVALNTTTKDLGRLLDDLVRLRSDACIAALENCLHRSLDCPSELAPSGYRLLRRHMSVFRVHSGLQLRLLWTMRTLAARPTSVPFRHEVHKTVLALPSVHVPQFVWRKIFAEYLGGEDFTDQIDALVQQQTSPLYDVVTALPPLVAATLYLPQAATDIANALPAFSTAAWTTDCITAMLADASQLRLSEAASRLGTYERWVDLHKPEVLGRIDWMAKVHEVYARAIHDFSSLIAAAQHLATRNWQRISVAFLQAYGACDHGRRRMNRRAVLGREERWFRRDQALGQGRGAQGIADICELCQLRNLADDALSFWRSDSMSRTLLAQLLTAPMRTPMRALAEALEAHIMSAGDVAYRLANDVDALVRRTIEVRTWMGPQQDESLEVAPAVATQRYDAAVRKLDAAMRYHTYVTRLRALQTTLTTGAPVDCDRCASSLATMEQCQLLACGHMLCESCCTPVCPICARPSPFPLDAVPRLRNPTAGSKFDVIVDEIAALQDEATTKCIVFSQWPEALSLLQTALAAKDIGSLHLQRTSQTGLRDEFQANPNARVLLLPLKKYNHGLNLVEATHVFLVEPTFEPALQEQAMARVQRLSQTQTSYVHRYVMAATVEARMYEWTSRTQRLTQDDVYRVFTSDSM</sequence>
<dbReference type="InterPro" id="IPR027417">
    <property type="entry name" value="P-loop_NTPase"/>
</dbReference>
<dbReference type="CDD" id="cd18793">
    <property type="entry name" value="SF2_C_SNF"/>
    <property type="match status" value="1"/>
</dbReference>
<accession>T0RDC0</accession>
<dbReference type="STRING" id="1156394.T0RDC0"/>
<dbReference type="VEuPathDB" id="FungiDB:SDRG_12098"/>
<dbReference type="Gene3D" id="3.40.50.10810">
    <property type="entry name" value="Tandem AAA-ATPase domain"/>
    <property type="match status" value="1"/>
</dbReference>
<organism evidence="3 4">
    <name type="scientific">Saprolegnia diclina (strain VS20)</name>
    <dbReference type="NCBI Taxonomy" id="1156394"/>
    <lineage>
        <taxon>Eukaryota</taxon>
        <taxon>Sar</taxon>
        <taxon>Stramenopiles</taxon>
        <taxon>Oomycota</taxon>
        <taxon>Saprolegniomycetes</taxon>
        <taxon>Saprolegniales</taxon>
        <taxon>Saprolegniaceae</taxon>
        <taxon>Saprolegnia</taxon>
    </lineage>
</organism>
<reference evidence="3 4" key="1">
    <citation type="submission" date="2012-04" db="EMBL/GenBank/DDBJ databases">
        <title>The Genome Sequence of Saprolegnia declina VS20.</title>
        <authorList>
            <consortium name="The Broad Institute Genome Sequencing Platform"/>
            <person name="Russ C."/>
            <person name="Nusbaum C."/>
            <person name="Tyler B."/>
            <person name="van West P."/>
            <person name="Dieguez-Uribeondo J."/>
            <person name="de Bruijn I."/>
            <person name="Tripathy S."/>
            <person name="Jiang R."/>
            <person name="Young S.K."/>
            <person name="Zeng Q."/>
            <person name="Gargeya S."/>
            <person name="Fitzgerald M."/>
            <person name="Haas B."/>
            <person name="Abouelleil A."/>
            <person name="Alvarado L."/>
            <person name="Arachchi H.M."/>
            <person name="Berlin A."/>
            <person name="Chapman S.B."/>
            <person name="Goldberg J."/>
            <person name="Griggs A."/>
            <person name="Gujja S."/>
            <person name="Hansen M."/>
            <person name="Howarth C."/>
            <person name="Imamovic A."/>
            <person name="Larimer J."/>
            <person name="McCowen C."/>
            <person name="Montmayeur A."/>
            <person name="Murphy C."/>
            <person name="Neiman D."/>
            <person name="Pearson M."/>
            <person name="Priest M."/>
            <person name="Roberts A."/>
            <person name="Saif S."/>
            <person name="Shea T."/>
            <person name="Sisk P."/>
            <person name="Sykes S."/>
            <person name="Wortman J."/>
            <person name="Nusbaum C."/>
            <person name="Birren B."/>
        </authorList>
    </citation>
    <scope>NUCLEOTIDE SEQUENCE [LARGE SCALE GENOMIC DNA]</scope>
    <source>
        <strain evidence="3 4">VS20</strain>
    </source>
</reference>